<comment type="caution">
    <text evidence="2">The sequence shown here is derived from an EMBL/GenBank/DDBJ whole genome shotgun (WGS) entry which is preliminary data.</text>
</comment>
<evidence type="ECO:0000256" key="1">
    <source>
        <dbReference type="SAM" id="MobiDB-lite"/>
    </source>
</evidence>
<keyword evidence="3" id="KW-1185">Reference proteome</keyword>
<evidence type="ECO:0000313" key="3">
    <source>
        <dbReference type="Proteomes" id="UP001152795"/>
    </source>
</evidence>
<dbReference type="Proteomes" id="UP001152795">
    <property type="component" value="Unassembled WGS sequence"/>
</dbReference>
<sequence>MRKKMTDKMTNKMISSGSEYAPSVIPPSTTSATTRKSKLFTEEESVEFQTLVKDFIQSNKPIKRDYVISQKEKNGTLKHLADRCTARQLADKVRTERNVYMRMSK</sequence>
<feature type="compositionally biased region" description="Basic and acidic residues" evidence="1">
    <location>
        <begin position="1"/>
        <end position="10"/>
    </location>
</feature>
<dbReference type="EMBL" id="CACRXK020001067">
    <property type="protein sequence ID" value="CAB3986756.1"/>
    <property type="molecule type" value="Genomic_DNA"/>
</dbReference>
<accession>A0A6S7GDL6</accession>
<name>A0A6S7GDL6_PARCT</name>
<feature type="region of interest" description="Disordered" evidence="1">
    <location>
        <begin position="1"/>
        <end position="37"/>
    </location>
</feature>
<reference evidence="2" key="1">
    <citation type="submission" date="2020-04" db="EMBL/GenBank/DDBJ databases">
        <authorList>
            <person name="Alioto T."/>
            <person name="Alioto T."/>
            <person name="Gomez Garrido J."/>
        </authorList>
    </citation>
    <scope>NUCLEOTIDE SEQUENCE</scope>
    <source>
        <strain evidence="2">A484AB</strain>
    </source>
</reference>
<organism evidence="2 3">
    <name type="scientific">Paramuricea clavata</name>
    <name type="common">Red gorgonian</name>
    <name type="synonym">Violescent sea-whip</name>
    <dbReference type="NCBI Taxonomy" id="317549"/>
    <lineage>
        <taxon>Eukaryota</taxon>
        <taxon>Metazoa</taxon>
        <taxon>Cnidaria</taxon>
        <taxon>Anthozoa</taxon>
        <taxon>Octocorallia</taxon>
        <taxon>Malacalcyonacea</taxon>
        <taxon>Plexauridae</taxon>
        <taxon>Paramuricea</taxon>
    </lineage>
</organism>
<protein>
    <submittedName>
        <fullName evidence="2">Uncharacterized protein</fullName>
    </submittedName>
</protein>
<proteinExistence type="predicted"/>
<gene>
    <name evidence="2" type="ORF">PACLA_8A055724</name>
</gene>
<dbReference type="AlphaFoldDB" id="A0A6S7GDL6"/>
<evidence type="ECO:0000313" key="2">
    <source>
        <dbReference type="EMBL" id="CAB3986756.1"/>
    </source>
</evidence>